<dbReference type="GO" id="GO:0005737">
    <property type="term" value="C:cytoplasm"/>
    <property type="evidence" value="ECO:0007669"/>
    <property type="project" value="TreeGrafter"/>
</dbReference>
<dbReference type="GO" id="GO:0032993">
    <property type="term" value="C:protein-DNA complex"/>
    <property type="evidence" value="ECO:0007669"/>
    <property type="project" value="TreeGrafter"/>
</dbReference>
<comment type="catalytic activity">
    <reaction evidence="1">
        <text>Hydrolysis of alkylated DNA, releasing 3-methyladenine, 3-methylguanine, 7-methylguanine and 7-methyladenine.</text>
        <dbReference type="EC" id="3.2.2.21"/>
    </reaction>
</comment>
<dbReference type="GO" id="GO:0032259">
    <property type="term" value="P:methylation"/>
    <property type="evidence" value="ECO:0007669"/>
    <property type="project" value="UniProtKB-KW"/>
</dbReference>
<dbReference type="EMBL" id="BOQM01000026">
    <property type="protein sequence ID" value="GIM86587.1"/>
    <property type="molecule type" value="Genomic_DNA"/>
</dbReference>
<evidence type="ECO:0000313" key="12">
    <source>
        <dbReference type="EMBL" id="GIM86587.1"/>
    </source>
</evidence>
<dbReference type="InterPro" id="IPR011257">
    <property type="entry name" value="DNA_glycosylase"/>
</dbReference>
<dbReference type="PANTHER" id="PTHR43003:SF5">
    <property type="entry name" value="DNA-3-METHYLADENINE GLYCOSYLASE"/>
    <property type="match status" value="1"/>
</dbReference>
<comment type="similarity">
    <text evidence="3">Belongs to the alkylbase DNA glycosidase AlkA family.</text>
</comment>
<dbReference type="GO" id="GO:0032131">
    <property type="term" value="F:alkylated DNA binding"/>
    <property type="evidence" value="ECO:0007669"/>
    <property type="project" value="TreeGrafter"/>
</dbReference>
<dbReference type="InterPro" id="IPR036388">
    <property type="entry name" value="WH-like_DNA-bd_sf"/>
</dbReference>
<reference evidence="12 15" key="2">
    <citation type="submission" date="2021-03" db="EMBL/GenBank/DDBJ databases">
        <title>Whole genome shotgun sequence of Salinispora arenicola NBRC 105043.</title>
        <authorList>
            <person name="Komaki H."/>
            <person name="Tamura T."/>
        </authorList>
    </citation>
    <scope>NUCLEOTIDE SEQUENCE [LARGE SCALE GENOMIC DNA]</scope>
    <source>
        <strain evidence="12 15">NBRC 105043</strain>
    </source>
</reference>
<dbReference type="EMBL" id="VFOL01000001">
    <property type="protein sequence ID" value="TQL38149.1"/>
    <property type="molecule type" value="Genomic_DNA"/>
</dbReference>
<evidence type="ECO:0000259" key="11">
    <source>
        <dbReference type="SMART" id="SM00478"/>
    </source>
</evidence>
<keyword evidence="7" id="KW-0227">DNA damage</keyword>
<feature type="domain" description="HhH-GPD" evidence="11">
    <location>
        <begin position="278"/>
        <end position="435"/>
    </location>
</feature>
<dbReference type="InterPro" id="IPR036631">
    <property type="entry name" value="MGMT_N_sf"/>
</dbReference>
<dbReference type="Gene3D" id="1.10.10.10">
    <property type="entry name" value="Winged helix-like DNA-binding domain superfamily/Winged helix DNA-binding domain"/>
    <property type="match status" value="1"/>
</dbReference>
<dbReference type="FunFam" id="1.10.340.30:FF:000004">
    <property type="entry name" value="DNA-3-methyladenine glycosylase II"/>
    <property type="match status" value="1"/>
</dbReference>
<dbReference type="GO" id="GO:0003908">
    <property type="term" value="F:methylated-DNA-[protein]-cysteine S-methyltransferase activity"/>
    <property type="evidence" value="ECO:0007669"/>
    <property type="project" value="UniProtKB-EC"/>
</dbReference>
<dbReference type="SUPFAM" id="SSF46767">
    <property type="entry name" value="Methylated DNA-protein cysteine methyltransferase, C-terminal domain"/>
    <property type="match status" value="1"/>
</dbReference>
<keyword evidence="8" id="KW-0234">DNA repair</keyword>
<dbReference type="Gene3D" id="1.10.340.30">
    <property type="entry name" value="Hypothetical protein, domain 2"/>
    <property type="match status" value="1"/>
</dbReference>
<organism evidence="13 14">
    <name type="scientific">Salinispora arenicola</name>
    <dbReference type="NCBI Taxonomy" id="168697"/>
    <lineage>
        <taxon>Bacteria</taxon>
        <taxon>Bacillati</taxon>
        <taxon>Actinomycetota</taxon>
        <taxon>Actinomycetes</taxon>
        <taxon>Micromonosporales</taxon>
        <taxon>Micromonosporaceae</taxon>
        <taxon>Salinispora</taxon>
    </lineage>
</organism>
<evidence type="ECO:0000256" key="3">
    <source>
        <dbReference type="ARBA" id="ARBA00010817"/>
    </source>
</evidence>
<protein>
    <recommendedName>
        <fullName evidence="4">DNA-3-methyladenine glycosylase II</fullName>
        <ecNumber evidence="4">3.2.2.21</ecNumber>
    </recommendedName>
</protein>
<evidence type="ECO:0000313" key="14">
    <source>
        <dbReference type="Proteomes" id="UP000315983"/>
    </source>
</evidence>
<name>A0A542XQN0_SALAC</name>
<evidence type="ECO:0000256" key="8">
    <source>
        <dbReference type="ARBA" id="ARBA00023204"/>
    </source>
</evidence>
<dbReference type="InterPro" id="IPR051912">
    <property type="entry name" value="Alkylbase_DNA_Glycosylase/TA"/>
</dbReference>
<dbReference type="GO" id="GO:0043916">
    <property type="term" value="F:DNA-7-methylguanine glycosylase activity"/>
    <property type="evidence" value="ECO:0007669"/>
    <property type="project" value="TreeGrafter"/>
</dbReference>
<dbReference type="InterPro" id="IPR014048">
    <property type="entry name" value="MethylDNA_cys_MeTrfase_DNA-bd"/>
</dbReference>
<evidence type="ECO:0000256" key="7">
    <source>
        <dbReference type="ARBA" id="ARBA00022763"/>
    </source>
</evidence>
<evidence type="ECO:0000256" key="1">
    <source>
        <dbReference type="ARBA" id="ARBA00000086"/>
    </source>
</evidence>
<feature type="region of interest" description="Disordered" evidence="10">
    <location>
        <begin position="174"/>
        <end position="221"/>
    </location>
</feature>
<evidence type="ECO:0000313" key="15">
    <source>
        <dbReference type="Proteomes" id="UP000677457"/>
    </source>
</evidence>
<comment type="catalytic activity">
    <reaction evidence="9">
        <text>a 6-O-methyl-2'-deoxyguanosine in DNA + L-cysteinyl-[protein] = S-methyl-L-cysteinyl-[protein] + a 2'-deoxyguanosine in DNA</text>
        <dbReference type="Rhea" id="RHEA:24000"/>
        <dbReference type="Rhea" id="RHEA-COMP:10131"/>
        <dbReference type="Rhea" id="RHEA-COMP:10132"/>
        <dbReference type="Rhea" id="RHEA-COMP:11367"/>
        <dbReference type="Rhea" id="RHEA-COMP:11368"/>
        <dbReference type="ChEBI" id="CHEBI:29950"/>
        <dbReference type="ChEBI" id="CHEBI:82612"/>
        <dbReference type="ChEBI" id="CHEBI:85445"/>
        <dbReference type="ChEBI" id="CHEBI:85448"/>
        <dbReference type="EC" id="2.1.1.63"/>
    </reaction>
</comment>
<dbReference type="Proteomes" id="UP000677457">
    <property type="component" value="Unassembled WGS sequence"/>
</dbReference>
<feature type="compositionally biased region" description="Low complexity" evidence="10">
    <location>
        <begin position="174"/>
        <end position="196"/>
    </location>
</feature>
<evidence type="ECO:0000256" key="9">
    <source>
        <dbReference type="ARBA" id="ARBA00049348"/>
    </source>
</evidence>
<dbReference type="SUPFAM" id="SSF48150">
    <property type="entry name" value="DNA-glycosylase"/>
    <property type="match status" value="1"/>
</dbReference>
<dbReference type="SUPFAM" id="SSF53155">
    <property type="entry name" value="Methylated DNA-protein cysteine methyltransferase domain"/>
    <property type="match status" value="1"/>
</dbReference>
<comment type="catalytic activity">
    <reaction evidence="2">
        <text>a 4-O-methyl-thymidine in DNA + L-cysteinyl-[protein] = a thymidine in DNA + S-methyl-L-cysteinyl-[protein]</text>
        <dbReference type="Rhea" id="RHEA:53428"/>
        <dbReference type="Rhea" id="RHEA-COMP:10131"/>
        <dbReference type="Rhea" id="RHEA-COMP:10132"/>
        <dbReference type="Rhea" id="RHEA-COMP:13555"/>
        <dbReference type="Rhea" id="RHEA-COMP:13556"/>
        <dbReference type="ChEBI" id="CHEBI:29950"/>
        <dbReference type="ChEBI" id="CHEBI:82612"/>
        <dbReference type="ChEBI" id="CHEBI:137386"/>
        <dbReference type="ChEBI" id="CHEBI:137387"/>
        <dbReference type="EC" id="2.1.1.63"/>
    </reaction>
</comment>
<sequence>MGADVGFAMFDTAIGRCAIAWCGDRVVGTQLPETSSAKTRQRMQTRFPRTREAIPPADIARVVNDLVALLSGQPSDLGAVSLDLDGLPPFRRRVYEAARRIPAGDTVTYGALARTIGAPGSARSVGNALGRNPFPIIVPCHRVVAANGRPGGFTAAGGVGIKLRILDIENAASTNAAPARTTSARTTSARSAPARSAPDKTSSKTASATTASAAGSAANPLAGAETPAGRLGFDPAAAVARLRRADQVLAAQMHRLGPFDLPVRPTFSVFDMLAEAIVHQQLSTKAAATIFGRLRALGAGAGGRPTPARILRASDDELRAVGLSRAKVLALQDLANRADRGALPGLDELAGMDDDSIVARLTEVRGIGRWSAEMFLIFRLGRPDVLPLADQGLRRGVGLLYGIAPIPTPEQVAELGERWRPYRTVASWYLWRAVELERNPAGG</sequence>
<dbReference type="GO" id="GO:0006307">
    <property type="term" value="P:DNA alkylation repair"/>
    <property type="evidence" value="ECO:0007669"/>
    <property type="project" value="TreeGrafter"/>
</dbReference>
<dbReference type="GO" id="GO:0008725">
    <property type="term" value="F:DNA-3-methyladenine glycosylase activity"/>
    <property type="evidence" value="ECO:0007669"/>
    <property type="project" value="TreeGrafter"/>
</dbReference>
<dbReference type="AlphaFoldDB" id="A0A542XQN0"/>
<dbReference type="SMART" id="SM00478">
    <property type="entry name" value="ENDO3c"/>
    <property type="match status" value="1"/>
</dbReference>
<keyword evidence="5 13" id="KW-0489">Methyltransferase</keyword>
<accession>A0A542XQN0</accession>
<dbReference type="CDD" id="cd06445">
    <property type="entry name" value="ATase"/>
    <property type="match status" value="1"/>
</dbReference>
<dbReference type="Gene3D" id="1.10.1670.40">
    <property type="match status" value="1"/>
</dbReference>
<dbReference type="InterPro" id="IPR036217">
    <property type="entry name" value="MethylDNA_cys_MeTrfase_DNAb"/>
</dbReference>
<proteinExistence type="inferred from homology"/>
<gene>
    <name evidence="13" type="ORF">FB564_3333</name>
    <name evidence="12" type="ORF">Sar04_33230</name>
</gene>
<evidence type="ECO:0000256" key="2">
    <source>
        <dbReference type="ARBA" id="ARBA00001286"/>
    </source>
</evidence>
<evidence type="ECO:0000256" key="4">
    <source>
        <dbReference type="ARBA" id="ARBA00012000"/>
    </source>
</evidence>
<keyword evidence="15" id="KW-1185">Reference proteome</keyword>
<dbReference type="PANTHER" id="PTHR43003">
    <property type="entry name" value="DNA-3-METHYLADENINE GLYCOSYLASE"/>
    <property type="match status" value="1"/>
</dbReference>
<reference evidence="13 14" key="1">
    <citation type="submission" date="2019-06" db="EMBL/GenBank/DDBJ databases">
        <title>Sequencing the genomes of 1000 actinobacteria strains.</title>
        <authorList>
            <person name="Klenk H.-P."/>
        </authorList>
    </citation>
    <scope>NUCLEOTIDE SEQUENCE [LARGE SCALE GENOMIC DNA]</scope>
    <source>
        <strain evidence="13 14">DSM 44819</strain>
    </source>
</reference>
<dbReference type="RefSeq" id="WP_142116516.1">
    <property type="nucleotide sequence ID" value="NZ_BOQM01000026.1"/>
</dbReference>
<dbReference type="GO" id="GO:0006285">
    <property type="term" value="P:base-excision repair, AP site formation"/>
    <property type="evidence" value="ECO:0007669"/>
    <property type="project" value="TreeGrafter"/>
</dbReference>
<dbReference type="CDD" id="cd00056">
    <property type="entry name" value="ENDO3c"/>
    <property type="match status" value="1"/>
</dbReference>
<evidence type="ECO:0000256" key="5">
    <source>
        <dbReference type="ARBA" id="ARBA00022603"/>
    </source>
</evidence>
<dbReference type="Proteomes" id="UP000315983">
    <property type="component" value="Unassembled WGS sequence"/>
</dbReference>
<keyword evidence="6 13" id="KW-0808">Transferase</keyword>
<evidence type="ECO:0000313" key="13">
    <source>
        <dbReference type="EMBL" id="TQL38149.1"/>
    </source>
</evidence>
<feature type="compositionally biased region" description="Low complexity" evidence="10">
    <location>
        <begin position="203"/>
        <end position="221"/>
    </location>
</feature>
<dbReference type="Pfam" id="PF01035">
    <property type="entry name" value="DNA_binding_1"/>
    <property type="match status" value="1"/>
</dbReference>
<dbReference type="NCBIfam" id="TIGR00589">
    <property type="entry name" value="ogt"/>
    <property type="match status" value="1"/>
</dbReference>
<dbReference type="GeneID" id="93772539"/>
<dbReference type="InterPro" id="IPR003265">
    <property type="entry name" value="HhH-GPD_domain"/>
</dbReference>
<dbReference type="PROSITE" id="PS00374">
    <property type="entry name" value="MGMT"/>
    <property type="match status" value="1"/>
</dbReference>
<dbReference type="EC" id="3.2.2.21" evidence="4"/>
<dbReference type="Pfam" id="PF00730">
    <property type="entry name" value="HhH-GPD"/>
    <property type="match status" value="1"/>
</dbReference>
<comment type="caution">
    <text evidence="13">The sequence shown here is derived from an EMBL/GenBank/DDBJ whole genome shotgun (WGS) entry which is preliminary data.</text>
</comment>
<dbReference type="InterPro" id="IPR001497">
    <property type="entry name" value="MethylDNA_cys_MeTrfase_AS"/>
</dbReference>
<evidence type="ECO:0000256" key="10">
    <source>
        <dbReference type="SAM" id="MobiDB-lite"/>
    </source>
</evidence>
<evidence type="ECO:0000256" key="6">
    <source>
        <dbReference type="ARBA" id="ARBA00022679"/>
    </source>
</evidence>